<keyword evidence="1" id="KW-0812">Transmembrane</keyword>
<gene>
    <name evidence="2" type="ORF">SAMN05421823_101173</name>
</gene>
<keyword evidence="1" id="KW-1133">Transmembrane helix</keyword>
<evidence type="ECO:0008006" key="4">
    <source>
        <dbReference type="Google" id="ProtNLM"/>
    </source>
</evidence>
<keyword evidence="1" id="KW-0472">Membrane</keyword>
<feature type="transmembrane region" description="Helical" evidence="1">
    <location>
        <begin position="332"/>
        <end position="351"/>
    </location>
</feature>
<dbReference type="RefSeq" id="WP_089677968.1">
    <property type="nucleotide sequence ID" value="NZ_FNFO01000001.1"/>
</dbReference>
<feature type="transmembrane region" description="Helical" evidence="1">
    <location>
        <begin position="119"/>
        <end position="139"/>
    </location>
</feature>
<dbReference type="Proteomes" id="UP000198510">
    <property type="component" value="Unassembled WGS sequence"/>
</dbReference>
<evidence type="ECO:0000313" key="3">
    <source>
        <dbReference type="Proteomes" id="UP000198510"/>
    </source>
</evidence>
<feature type="transmembrane region" description="Helical" evidence="1">
    <location>
        <begin position="306"/>
        <end position="325"/>
    </location>
</feature>
<dbReference type="AlphaFoldDB" id="A0A1G8WS93"/>
<accession>A0A1G8WS93</accession>
<proteinExistence type="predicted"/>
<dbReference type="EMBL" id="FNFO01000001">
    <property type="protein sequence ID" value="SDJ81262.1"/>
    <property type="molecule type" value="Genomic_DNA"/>
</dbReference>
<evidence type="ECO:0000313" key="2">
    <source>
        <dbReference type="EMBL" id="SDJ81262.1"/>
    </source>
</evidence>
<organism evidence="2 3">
    <name type="scientific">Catalinimonas alkaloidigena</name>
    <dbReference type="NCBI Taxonomy" id="1075417"/>
    <lineage>
        <taxon>Bacteria</taxon>
        <taxon>Pseudomonadati</taxon>
        <taxon>Bacteroidota</taxon>
        <taxon>Cytophagia</taxon>
        <taxon>Cytophagales</taxon>
        <taxon>Catalimonadaceae</taxon>
        <taxon>Catalinimonas</taxon>
    </lineage>
</organism>
<feature type="transmembrane region" description="Helical" evidence="1">
    <location>
        <begin position="389"/>
        <end position="409"/>
    </location>
</feature>
<dbReference type="STRING" id="1075417.SAMN05421823_101173"/>
<keyword evidence="3" id="KW-1185">Reference proteome</keyword>
<name>A0A1G8WS93_9BACT</name>
<feature type="transmembrane region" description="Helical" evidence="1">
    <location>
        <begin position="357"/>
        <end position="377"/>
    </location>
</feature>
<evidence type="ECO:0000256" key="1">
    <source>
        <dbReference type="SAM" id="Phobius"/>
    </source>
</evidence>
<feature type="transmembrane region" description="Helical" evidence="1">
    <location>
        <begin position="203"/>
        <end position="229"/>
    </location>
</feature>
<feature type="transmembrane region" description="Helical" evidence="1">
    <location>
        <begin position="86"/>
        <end position="107"/>
    </location>
</feature>
<feature type="transmembrane region" description="Helical" evidence="1">
    <location>
        <begin position="146"/>
        <end position="167"/>
    </location>
</feature>
<dbReference type="OrthoDB" id="136762at2"/>
<reference evidence="2 3" key="1">
    <citation type="submission" date="2016-10" db="EMBL/GenBank/DDBJ databases">
        <authorList>
            <person name="de Groot N.N."/>
        </authorList>
    </citation>
    <scope>NUCLEOTIDE SEQUENCE [LARGE SCALE GENOMIC DNA]</scope>
    <source>
        <strain evidence="2 3">DSM 25186</strain>
    </source>
</reference>
<feature type="transmembrane region" description="Helical" evidence="1">
    <location>
        <begin position="12"/>
        <end position="32"/>
    </location>
</feature>
<sequence length="436" mass="50026">MKPLSLPRRFEFSAVSLLPFLCLVLVLLSVSYRGMHVTRVIWSDAEGYYLYLPALLIHGGFEGFLAKTGSSQFQFYPGTEKIFTPYTCGVALLQLPFFLLAHVYALLTDAPATGYSAPYAIAIKLAAAFYATLACYLLFRVIRRHFSTAVALLNLTCLYLGTNLFYYTVVESGMSHVYSFFLVSLLLYLTPRLLSDNSTRGIFVLYGVCCGLIALIRPNNAVFGLYLLLYEVHSWSQFKARILHIVRHFGSFCLIPLAALPLLFPQMLYWHHVTGHWIMYSYGNQSFIYWNEPKVLQVLFSSRNGWLLYSPIMLFALVGLFEALFKRRFSSIAVLIILAAAIYVFSSWWSWWFGGAFGHRCFVEYLPLLALPLAYFINFLLRSGYRINYVMGAFMLFFIFYNLKLTYIYWGPFHYAFAATTWPEFFGLLNLLFAPA</sequence>
<protein>
    <recommendedName>
        <fullName evidence="4">Glycosyltransferase RgtA/B/C/D-like domain-containing protein</fullName>
    </recommendedName>
</protein>
<feature type="transmembrane region" description="Helical" evidence="1">
    <location>
        <begin position="415"/>
        <end position="434"/>
    </location>
</feature>